<accession>A0A8H3HH75</accession>
<protein>
    <submittedName>
        <fullName evidence="1">Uncharacterized protein</fullName>
    </submittedName>
</protein>
<organism evidence="1 2">
    <name type="scientific">Rhizoctonia solani</name>
    <dbReference type="NCBI Taxonomy" id="456999"/>
    <lineage>
        <taxon>Eukaryota</taxon>
        <taxon>Fungi</taxon>
        <taxon>Dikarya</taxon>
        <taxon>Basidiomycota</taxon>
        <taxon>Agaricomycotina</taxon>
        <taxon>Agaricomycetes</taxon>
        <taxon>Cantharellales</taxon>
        <taxon>Ceratobasidiaceae</taxon>
        <taxon>Rhizoctonia</taxon>
    </lineage>
</organism>
<evidence type="ECO:0000313" key="2">
    <source>
        <dbReference type="Proteomes" id="UP000663843"/>
    </source>
</evidence>
<reference evidence="1" key="1">
    <citation type="submission" date="2021-01" db="EMBL/GenBank/DDBJ databases">
        <authorList>
            <person name="Kaushik A."/>
        </authorList>
    </citation>
    <scope>NUCLEOTIDE SEQUENCE</scope>
    <source>
        <strain evidence="1">AG2-2IIIB</strain>
    </source>
</reference>
<sequence length="167" mass="19280">MARAENEAALVNWENDRKQAIAQKEEDGRLIAGVIAAFERDKQQVVQNTIIARRLEIERRLAELGWTEEDIPSGRLCDRFGPYSQLVNQSKPLTERIWANIKPKLITILQANRAERLEDERLKRIQERKAHLSKLFLNTKDQMSPTLIEQLTIPEQRQHSATLTGSD</sequence>
<dbReference type="AlphaFoldDB" id="A0A8H3HH75"/>
<dbReference type="EMBL" id="CAJMWT010008188">
    <property type="protein sequence ID" value="CAE6531343.1"/>
    <property type="molecule type" value="Genomic_DNA"/>
</dbReference>
<dbReference type="Proteomes" id="UP000663843">
    <property type="component" value="Unassembled WGS sequence"/>
</dbReference>
<name>A0A8H3HH75_9AGAM</name>
<evidence type="ECO:0000313" key="1">
    <source>
        <dbReference type="EMBL" id="CAE6531343.1"/>
    </source>
</evidence>
<proteinExistence type="predicted"/>
<gene>
    <name evidence="1" type="ORF">RDB_LOCUS179214</name>
</gene>
<comment type="caution">
    <text evidence="1">The sequence shown here is derived from an EMBL/GenBank/DDBJ whole genome shotgun (WGS) entry which is preliminary data.</text>
</comment>